<organism evidence="2 3">
    <name type="scientific">Pedobacter cryotolerans</name>
    <dbReference type="NCBI Taxonomy" id="2571270"/>
    <lineage>
        <taxon>Bacteria</taxon>
        <taxon>Pseudomonadati</taxon>
        <taxon>Bacteroidota</taxon>
        <taxon>Sphingobacteriia</taxon>
        <taxon>Sphingobacteriales</taxon>
        <taxon>Sphingobacteriaceae</taxon>
        <taxon>Pedobacter</taxon>
    </lineage>
</organism>
<reference evidence="2 3" key="1">
    <citation type="submission" date="2019-04" db="EMBL/GenBank/DDBJ databases">
        <title>Pedobacter sp. AR-2-6 sp. nov., isolated from Arctic soil.</title>
        <authorList>
            <person name="Dahal R.H."/>
            <person name="Kim D.-U."/>
        </authorList>
    </citation>
    <scope>NUCLEOTIDE SEQUENCE [LARGE SCALE GENOMIC DNA]</scope>
    <source>
        <strain evidence="2 3">AR-2-6</strain>
    </source>
</reference>
<dbReference type="Proteomes" id="UP000310477">
    <property type="component" value="Unassembled WGS sequence"/>
</dbReference>
<gene>
    <name evidence="2" type="ORF">FA045_09695</name>
</gene>
<keyword evidence="1" id="KW-0472">Membrane</keyword>
<evidence type="ECO:0000313" key="3">
    <source>
        <dbReference type="Proteomes" id="UP000310477"/>
    </source>
</evidence>
<feature type="transmembrane region" description="Helical" evidence="1">
    <location>
        <begin position="9"/>
        <end position="29"/>
    </location>
</feature>
<evidence type="ECO:0000256" key="1">
    <source>
        <dbReference type="SAM" id="Phobius"/>
    </source>
</evidence>
<dbReference type="RefSeq" id="WP_136876866.1">
    <property type="nucleotide sequence ID" value="NZ_SWBO01000004.1"/>
</dbReference>
<keyword evidence="1" id="KW-1133">Transmembrane helix</keyword>
<protein>
    <submittedName>
        <fullName evidence="2">Uncharacterized protein</fullName>
    </submittedName>
</protein>
<proteinExistence type="predicted"/>
<evidence type="ECO:0000313" key="2">
    <source>
        <dbReference type="EMBL" id="TKC01499.1"/>
    </source>
</evidence>
<dbReference type="OrthoDB" id="795346at2"/>
<comment type="caution">
    <text evidence="2">The sequence shown here is derived from an EMBL/GenBank/DDBJ whole genome shotgun (WGS) entry which is preliminary data.</text>
</comment>
<dbReference type="AlphaFoldDB" id="A0A4U1CAK9"/>
<sequence length="170" mass="19589">MLSRIKKNISFIATVVVIIIISIAGYFVINKQKGPFSASELVSIEYKWGLGDSLVNAYNSASGNYQYLDNRDSLITKKLKLRANNIIFIHSKANELDLWTLPNVIANKNANLKTDQTLRYEIIFNYETKVKKIVFLTNYDEDMWVLDRVSQLQKTIKSTIDEVEDRYTNP</sequence>
<keyword evidence="3" id="KW-1185">Reference proteome</keyword>
<accession>A0A4U1CAK9</accession>
<dbReference type="EMBL" id="SWBO01000004">
    <property type="protein sequence ID" value="TKC01499.1"/>
    <property type="molecule type" value="Genomic_DNA"/>
</dbReference>
<keyword evidence="1" id="KW-0812">Transmembrane</keyword>
<name>A0A4U1CAK9_9SPHI</name>